<accession>A0A7C4D6G0</accession>
<dbReference type="InterPro" id="IPR023548">
    <property type="entry name" value="Brix_dom_Rbsml_bgen_prot"/>
</dbReference>
<evidence type="ECO:0000313" key="4">
    <source>
        <dbReference type="EMBL" id="HGM58220.1"/>
    </source>
</evidence>
<evidence type="ECO:0000256" key="2">
    <source>
        <dbReference type="HAMAP-Rule" id="MF_00699"/>
    </source>
</evidence>
<dbReference type="Gene3D" id="3.40.50.10480">
    <property type="entry name" value="Probable brix-domain ribosomal biogenesis protein"/>
    <property type="match status" value="1"/>
</dbReference>
<dbReference type="AlphaFoldDB" id="A0A7C4D6G0"/>
<feature type="domain" description="Brix" evidence="3">
    <location>
        <begin position="2"/>
        <end position="183"/>
    </location>
</feature>
<dbReference type="InterPro" id="IPR007109">
    <property type="entry name" value="Brix"/>
</dbReference>
<gene>
    <name evidence="4" type="ORF">ENU14_01330</name>
</gene>
<sequence>MTHLLITTSRKPNQRTRSFAKDLASVLPDAFKINRGKKTLLELGLECFRHRSNYLFIIGERKGNPSIIRIYRLDKKAEYPLLKQILVFKISSVKLSREIHSSRIYGIDYMWINYDKCLTDNCFHIADLFIDIYRDRISKENYSIMLYLEEEDGVVFFKIYSRLGKICGPLFKINGVKKLDREV</sequence>
<proteinExistence type="inferred from homology"/>
<comment type="function">
    <text evidence="2">Probably involved in the biogenesis of the ribosome.</text>
</comment>
<dbReference type="EMBL" id="DTBJ01000013">
    <property type="protein sequence ID" value="HGM58220.1"/>
    <property type="molecule type" value="Genomic_DNA"/>
</dbReference>
<evidence type="ECO:0000259" key="3">
    <source>
        <dbReference type="PROSITE" id="PS50833"/>
    </source>
</evidence>
<dbReference type="SMART" id="SM00879">
    <property type="entry name" value="Brix"/>
    <property type="match status" value="1"/>
</dbReference>
<dbReference type="HAMAP" id="MF_00699">
    <property type="entry name" value="BriX"/>
    <property type="match status" value="1"/>
</dbReference>
<protein>
    <recommendedName>
        <fullName evidence="2">Probable Brix domain-containing ribosomal biogenesis protein</fullName>
    </recommendedName>
</protein>
<comment type="caution">
    <text evidence="4">The sequence shown here is derived from an EMBL/GenBank/DDBJ whole genome shotgun (WGS) entry which is preliminary data.</text>
</comment>
<dbReference type="SUPFAM" id="SSF52954">
    <property type="entry name" value="Class II aaRS ABD-related"/>
    <property type="match status" value="1"/>
</dbReference>
<organism evidence="4">
    <name type="scientific">Staphylothermus marinus</name>
    <dbReference type="NCBI Taxonomy" id="2280"/>
    <lineage>
        <taxon>Archaea</taxon>
        <taxon>Thermoproteota</taxon>
        <taxon>Thermoprotei</taxon>
        <taxon>Desulfurococcales</taxon>
        <taxon>Desulfurococcaceae</taxon>
        <taxon>Staphylothermus</taxon>
    </lineage>
</organism>
<dbReference type="GO" id="GO:0006364">
    <property type="term" value="P:rRNA processing"/>
    <property type="evidence" value="ECO:0007669"/>
    <property type="project" value="InterPro"/>
</dbReference>
<reference evidence="4" key="1">
    <citation type="journal article" date="2020" name="mSystems">
        <title>Genome- and Community-Level Interaction Insights into Carbon Utilization and Element Cycling Functions of Hydrothermarchaeota in Hydrothermal Sediment.</title>
        <authorList>
            <person name="Zhou Z."/>
            <person name="Liu Y."/>
            <person name="Xu W."/>
            <person name="Pan J."/>
            <person name="Luo Z.H."/>
            <person name="Li M."/>
        </authorList>
    </citation>
    <scope>NUCLEOTIDE SEQUENCE [LARGE SCALE GENOMIC DNA]</scope>
    <source>
        <strain evidence="4">SpSt-642</strain>
    </source>
</reference>
<dbReference type="GO" id="GO:0019843">
    <property type="term" value="F:rRNA binding"/>
    <property type="evidence" value="ECO:0007669"/>
    <property type="project" value="InterPro"/>
</dbReference>
<keyword evidence="1 2" id="KW-0690">Ribosome biogenesis</keyword>
<name>A0A7C4D6G0_STAMA</name>
<evidence type="ECO:0000256" key="1">
    <source>
        <dbReference type="ARBA" id="ARBA00022517"/>
    </source>
</evidence>
<dbReference type="PROSITE" id="PS50833">
    <property type="entry name" value="BRIX"/>
    <property type="match status" value="1"/>
</dbReference>